<feature type="binding site" evidence="9">
    <location>
        <begin position="493"/>
        <end position="500"/>
    </location>
    <ligand>
        <name>ATP</name>
        <dbReference type="ChEBI" id="CHEBI:30616"/>
    </ligand>
</feature>
<dbReference type="InterPro" id="IPR023837">
    <property type="entry name" value="EccCb-like_Actinobacteria"/>
</dbReference>
<evidence type="ECO:0000256" key="10">
    <source>
        <dbReference type="SAM" id="MobiDB-lite"/>
    </source>
</evidence>
<accession>A0A7U3VMU2</accession>
<reference evidence="13 14" key="2">
    <citation type="journal article" date="2011" name="J. Antibiot.">
        <title>Furaquinocins I and J: novel polyketide isoprenoid hybrid compounds from Streptomyces reveromyceticus SN-593.</title>
        <authorList>
            <person name="Panthee S."/>
            <person name="Takahashi S."/>
            <person name="Takagi H."/>
            <person name="Nogawa T."/>
            <person name="Oowada E."/>
            <person name="Uramoto M."/>
            <person name="Osada H."/>
        </authorList>
    </citation>
    <scope>NUCLEOTIDE SEQUENCE [LARGE SCALE GENOMIC DNA]</scope>
    <source>
        <strain evidence="13 14">SN-593</strain>
    </source>
</reference>
<keyword evidence="14" id="KW-1185">Reference proteome</keyword>
<evidence type="ECO:0000256" key="9">
    <source>
        <dbReference type="PROSITE-ProRule" id="PRU00289"/>
    </source>
</evidence>
<sequence length="1357" mass="146918">MSRIVFHRPARVLPPQLPMEPVVLAAPPQPVGRDANNWLMLLMPLMTSLSMAAYLMAGGRKMLILLGICFVVVSVGTTVGIRMQLRRTARRDKLRARDRYLAHLVEVRRAARQVAESQRVVAAWAYPSPYRLWAIATRRRRVWERRATDADFLVVCVGVGTAPLATPIRMATRNDPTVEYDARAKAAADRLVESASTVGSQPATVDLSRGGVVSVLGPSDVARGVARAVVCQVAVLHAPDDVGLAVVGDATSWGWAKWLPHAHEPDASGEAGVVPLVTEEFDGVADHLRIWLDRFAEQPAVRRGIMDRDAPDTRRRLVVVLDGYDPRAGWARSQTVAELLAAAGPQSGITVLCVVDRERDEPSRADVRVRVDGEGALSLDVRPVERGAPSRPEVSDVLAEWPEVALCEAIARELSPLRLSVEGKEVLNQVTSLPRMLGIGDIDEFDPRSLWVGEGDEGVLRMPLGFDADGQPLLLDLKEAAQGGMGPHGLVVGATGSGKSELLRTLVTGLAATHSPELLSFVLVDFKGGATFAGLADLPHAAGMITNLVDDLALVERVRDALVGEQQRRQRILRDAGNVDNIRDYQMHRAAGRTGPDGSPLPPLPYLLVIVDEFGELLSSRPDFIELFVQIGRVGRSLGMHLLLATQRLEEGRLRGLDANLSYRICLRTFSAAESRVVIGTPDAYRLPPVPGSAYLKVTDAVYERFRVAHVSGPHRSAGKAFGSPEAAPPALFGLRVPPGPGAGSARHEEPEIVQPVVGGPTEMQVIVERLQTVGQTVHQVWLPPLPLALPLDDLTGPGAVRPGVGLAGEWWPERGRLSFPVGVSDIPSQQLQEPLVTDFARTGNLMVIGAPQSGKSTLLRSLMLSAMLTHTPDEAQFTCLDFGGGSLLPFAQAPHVSGVAGRHDLAQARRILAEVRQVIAERELQFRGMDIDSPAEFRRRRDARGLPPRMRTADLFLVIDNWAATRNELEDVEAEVLDIANRGLGVCVHLVVTANRWGDVRTTLRDAVPGRLELRLNDPGESEVDRRAARSFGAVPPGRGLAPPATQFQVALPRLDGRADIEELADAQAKALAKLTAGWEGAVAPAVRMLPERLTVSELDLPAKEPAGVPVGIAEHDLRPIYLDLTSANPHFLVFGDSGSGKTEFLRTWISGAMVRRTPYEARFVLFDFRRGLLGLVPPEYLGAYAGDAGTAASFAQAVADKLAERLPPPDVTVQQLRDRSWWQGPELYVVVDDFDLVSAGRQSPLAPLLDYLPQARELGFHMIIARRVGGTTRRQISEPVLSRLQELGTDGLVMSGDPREGPILGDQRAQPLPPGRGRLIRRSAPKALLQLALTPESPEHSTGAGQAPVVAAAWE</sequence>
<evidence type="ECO:0000259" key="12">
    <source>
        <dbReference type="PROSITE" id="PS50901"/>
    </source>
</evidence>
<dbReference type="InterPro" id="IPR050206">
    <property type="entry name" value="FtsK/SpoIIIE/SftA"/>
</dbReference>
<feature type="transmembrane region" description="Helical" evidence="11">
    <location>
        <begin position="63"/>
        <end position="85"/>
    </location>
</feature>
<proteinExistence type="predicted"/>
<dbReference type="KEGG" id="arev:RVR_2467"/>
<dbReference type="NCBIfam" id="TIGR03925">
    <property type="entry name" value="T7SS_EccC_b"/>
    <property type="match status" value="1"/>
</dbReference>
<evidence type="ECO:0000256" key="3">
    <source>
        <dbReference type="ARBA" id="ARBA00022692"/>
    </source>
</evidence>
<feature type="binding site" evidence="9">
    <location>
        <begin position="1137"/>
        <end position="1144"/>
    </location>
    <ligand>
        <name>ATP</name>
        <dbReference type="ChEBI" id="CHEBI:30616"/>
    </ligand>
</feature>
<evidence type="ECO:0000313" key="13">
    <source>
        <dbReference type="EMBL" id="BBA96939.1"/>
    </source>
</evidence>
<organism evidence="13 14">
    <name type="scientific">Actinacidiphila reveromycinica</name>
    <dbReference type="NCBI Taxonomy" id="659352"/>
    <lineage>
        <taxon>Bacteria</taxon>
        <taxon>Bacillati</taxon>
        <taxon>Actinomycetota</taxon>
        <taxon>Actinomycetes</taxon>
        <taxon>Kitasatosporales</taxon>
        <taxon>Streptomycetaceae</taxon>
        <taxon>Actinacidiphila</taxon>
    </lineage>
</organism>
<name>A0A7U3VMU2_9ACTN</name>
<dbReference type="PROSITE" id="PS50901">
    <property type="entry name" value="FTSK"/>
    <property type="match status" value="3"/>
</dbReference>
<keyword evidence="3 11" id="KW-0812">Transmembrane</keyword>
<dbReference type="NCBIfam" id="TIGR03924">
    <property type="entry name" value="T7SS_EccC_a"/>
    <property type="match status" value="1"/>
</dbReference>
<evidence type="ECO:0000256" key="8">
    <source>
        <dbReference type="ARBA" id="ARBA00023136"/>
    </source>
</evidence>
<feature type="domain" description="FtsK" evidence="12">
    <location>
        <begin position="1119"/>
        <end position="1304"/>
    </location>
</feature>
<evidence type="ECO:0000256" key="5">
    <source>
        <dbReference type="ARBA" id="ARBA00022741"/>
    </source>
</evidence>
<reference evidence="13 14" key="4">
    <citation type="journal article" date="2020" name="Sci. Rep.">
        <title>beta-carboline chemical signals induce reveromycin production through a LuxR family regulator in Streptomyces sp. SN-593.</title>
        <authorList>
            <person name="Panthee S."/>
            <person name="Kito N."/>
            <person name="Hayashi T."/>
            <person name="Shimizu T."/>
            <person name="Ishikawa J."/>
            <person name="Hamamoto H."/>
            <person name="Osada H."/>
            <person name="Takahashi S."/>
        </authorList>
    </citation>
    <scope>NUCLEOTIDE SEQUENCE [LARGE SCALE GENOMIC DNA]</scope>
    <source>
        <strain evidence="13 14">SN-593</strain>
    </source>
</reference>
<keyword evidence="4" id="KW-0677">Repeat</keyword>
<feature type="binding site" evidence="9">
    <location>
        <begin position="850"/>
        <end position="857"/>
    </location>
    <ligand>
        <name>ATP</name>
        <dbReference type="ChEBI" id="CHEBI:30616"/>
    </ligand>
</feature>
<evidence type="ECO:0000256" key="4">
    <source>
        <dbReference type="ARBA" id="ARBA00022737"/>
    </source>
</evidence>
<dbReference type="PANTHER" id="PTHR22683">
    <property type="entry name" value="SPORULATION PROTEIN RELATED"/>
    <property type="match status" value="1"/>
</dbReference>
<feature type="domain" description="FtsK" evidence="12">
    <location>
        <begin position="833"/>
        <end position="1024"/>
    </location>
</feature>
<evidence type="ECO:0000256" key="11">
    <source>
        <dbReference type="SAM" id="Phobius"/>
    </source>
</evidence>
<gene>
    <name evidence="13" type="ORF">RVR_2467</name>
</gene>
<evidence type="ECO:0000256" key="1">
    <source>
        <dbReference type="ARBA" id="ARBA00004651"/>
    </source>
</evidence>
<dbReference type="GO" id="GO:0003677">
    <property type="term" value="F:DNA binding"/>
    <property type="evidence" value="ECO:0007669"/>
    <property type="project" value="InterPro"/>
</dbReference>
<protein>
    <submittedName>
        <fullName evidence="13">Putative FtsK/SpoIIIE family protein</fullName>
    </submittedName>
</protein>
<comment type="subcellular location">
    <subcellularLocation>
        <location evidence="1">Cell membrane</location>
        <topology evidence="1">Multi-pass membrane protein</topology>
    </subcellularLocation>
</comment>
<evidence type="ECO:0000256" key="2">
    <source>
        <dbReference type="ARBA" id="ARBA00022475"/>
    </source>
</evidence>
<feature type="transmembrane region" description="Helical" evidence="11">
    <location>
        <begin position="38"/>
        <end position="57"/>
    </location>
</feature>
<evidence type="ECO:0000313" key="14">
    <source>
        <dbReference type="Proteomes" id="UP000595703"/>
    </source>
</evidence>
<dbReference type="Pfam" id="PF01580">
    <property type="entry name" value="FtsK_SpoIIIE"/>
    <property type="match status" value="3"/>
</dbReference>
<keyword evidence="5 9" id="KW-0547">Nucleotide-binding</keyword>
<dbReference type="EMBL" id="AP018365">
    <property type="protein sequence ID" value="BBA96939.1"/>
    <property type="molecule type" value="Genomic_DNA"/>
</dbReference>
<dbReference type="InterPro" id="IPR027417">
    <property type="entry name" value="P-loop_NTPase"/>
</dbReference>
<dbReference type="InterPro" id="IPR003593">
    <property type="entry name" value="AAA+_ATPase"/>
</dbReference>
<feature type="region of interest" description="Disordered" evidence="10">
    <location>
        <begin position="1296"/>
        <end position="1319"/>
    </location>
</feature>
<keyword evidence="6 9" id="KW-0067">ATP-binding</keyword>
<keyword evidence="8 11" id="KW-0472">Membrane</keyword>
<reference evidence="13 14" key="1">
    <citation type="journal article" date="2010" name="J. Bacteriol.">
        <title>Biochemical characterization of a novel indole prenyltransferase from Streptomyces sp. SN-593.</title>
        <authorList>
            <person name="Takahashi S."/>
            <person name="Takagi H."/>
            <person name="Toyoda A."/>
            <person name="Uramoto M."/>
            <person name="Nogawa T."/>
            <person name="Ueki M."/>
            <person name="Sakaki Y."/>
            <person name="Osada H."/>
        </authorList>
    </citation>
    <scope>NUCLEOTIDE SEQUENCE [LARGE SCALE GENOMIC DNA]</scope>
    <source>
        <strain evidence="13 14">SN-593</strain>
    </source>
</reference>
<dbReference type="Proteomes" id="UP000595703">
    <property type="component" value="Chromosome"/>
</dbReference>
<dbReference type="Gene3D" id="3.40.50.300">
    <property type="entry name" value="P-loop containing nucleotide triphosphate hydrolases"/>
    <property type="match status" value="4"/>
</dbReference>
<reference evidence="13 14" key="3">
    <citation type="journal article" date="2011" name="Nat. Chem. Biol.">
        <title>Reveromycin A biosynthesis uses RevG and RevJ for stereospecific spiroacetal formation.</title>
        <authorList>
            <person name="Takahashi S."/>
            <person name="Toyoda A."/>
            <person name="Sekiyama Y."/>
            <person name="Takagi H."/>
            <person name="Nogawa T."/>
            <person name="Uramoto M."/>
            <person name="Suzuki R."/>
            <person name="Koshino H."/>
            <person name="Kumano T."/>
            <person name="Panthee S."/>
            <person name="Dairi T."/>
            <person name="Ishikawa J."/>
            <person name="Ikeda H."/>
            <person name="Sakaki Y."/>
            <person name="Osada H."/>
        </authorList>
    </citation>
    <scope>NUCLEOTIDE SEQUENCE [LARGE SCALE GENOMIC DNA]</scope>
    <source>
        <strain evidence="13 14">SN-593</strain>
    </source>
</reference>
<dbReference type="SMART" id="SM00382">
    <property type="entry name" value="AAA"/>
    <property type="match status" value="3"/>
</dbReference>
<dbReference type="PANTHER" id="PTHR22683:SF1">
    <property type="entry name" value="TYPE VII SECRETION SYSTEM PROTEIN ESSC"/>
    <property type="match status" value="1"/>
</dbReference>
<dbReference type="InterPro" id="IPR002543">
    <property type="entry name" value="FtsK_dom"/>
</dbReference>
<keyword evidence="7 11" id="KW-1133">Transmembrane helix</keyword>
<dbReference type="GO" id="GO:0005524">
    <property type="term" value="F:ATP binding"/>
    <property type="evidence" value="ECO:0007669"/>
    <property type="project" value="UniProtKB-UniRule"/>
</dbReference>
<keyword evidence="2" id="KW-1003">Cell membrane</keyword>
<dbReference type="GO" id="GO:0005886">
    <property type="term" value="C:plasma membrane"/>
    <property type="evidence" value="ECO:0007669"/>
    <property type="project" value="UniProtKB-SubCell"/>
</dbReference>
<dbReference type="RefSeq" id="WP_202233300.1">
    <property type="nucleotide sequence ID" value="NZ_AP018365.1"/>
</dbReference>
<evidence type="ECO:0000256" key="6">
    <source>
        <dbReference type="ARBA" id="ARBA00022840"/>
    </source>
</evidence>
<dbReference type="InterPro" id="IPR023836">
    <property type="entry name" value="EccCa-like_Actinobacteria"/>
</dbReference>
<feature type="domain" description="FtsK" evidence="12">
    <location>
        <begin position="470"/>
        <end position="676"/>
    </location>
</feature>
<dbReference type="SUPFAM" id="SSF52540">
    <property type="entry name" value="P-loop containing nucleoside triphosphate hydrolases"/>
    <property type="match status" value="3"/>
</dbReference>
<evidence type="ECO:0000256" key="7">
    <source>
        <dbReference type="ARBA" id="ARBA00022989"/>
    </source>
</evidence>